<evidence type="ECO:0000313" key="3">
    <source>
        <dbReference type="Proteomes" id="UP000320216"/>
    </source>
</evidence>
<protein>
    <submittedName>
        <fullName evidence="2">Uncharacterized protein</fullName>
    </submittedName>
</protein>
<feature type="transmembrane region" description="Helical" evidence="1">
    <location>
        <begin position="31"/>
        <end position="54"/>
    </location>
</feature>
<dbReference type="RefSeq" id="WP_146322541.1">
    <property type="nucleotide sequence ID" value="NZ_CP042305.1"/>
</dbReference>
<name>A0A5B8M7S5_9MICO</name>
<reference evidence="2 3" key="1">
    <citation type="submission" date="2019-07" db="EMBL/GenBank/DDBJ databases">
        <title>Full genome sequence of Humibacter sp. WJ7-1.</title>
        <authorList>
            <person name="Im W.-T."/>
        </authorList>
    </citation>
    <scope>NUCLEOTIDE SEQUENCE [LARGE SCALE GENOMIC DNA]</scope>
    <source>
        <strain evidence="2 3">WJ7-1</strain>
    </source>
</reference>
<dbReference type="EMBL" id="CP042305">
    <property type="protein sequence ID" value="QDZ16537.1"/>
    <property type="molecule type" value="Genomic_DNA"/>
</dbReference>
<accession>A0A5B8M7S5</accession>
<keyword evidence="1" id="KW-1133">Transmembrane helix</keyword>
<proteinExistence type="predicted"/>
<dbReference type="KEGG" id="huw:FPZ11_18895"/>
<keyword evidence="1" id="KW-0812">Transmembrane</keyword>
<evidence type="ECO:0000313" key="2">
    <source>
        <dbReference type="EMBL" id="QDZ16537.1"/>
    </source>
</evidence>
<sequence length="106" mass="10677">MTGIAGALLTWLVVADTWLRLTIHAEPSAVVIVALVAAVGMLVVAAAVAVRVALRSADRPAAASRVRDRRRSAVLSAGVVVLVRPVGGRGARAPGRGGVPAQVAVA</sequence>
<evidence type="ECO:0000256" key="1">
    <source>
        <dbReference type="SAM" id="Phobius"/>
    </source>
</evidence>
<dbReference type="AlphaFoldDB" id="A0A5B8M7S5"/>
<keyword evidence="1" id="KW-0472">Membrane</keyword>
<organism evidence="2 3">
    <name type="scientific">Humibacter ginsenosidimutans</name>
    <dbReference type="NCBI Taxonomy" id="2599293"/>
    <lineage>
        <taxon>Bacteria</taxon>
        <taxon>Bacillati</taxon>
        <taxon>Actinomycetota</taxon>
        <taxon>Actinomycetes</taxon>
        <taxon>Micrococcales</taxon>
        <taxon>Microbacteriaceae</taxon>
        <taxon>Humibacter</taxon>
    </lineage>
</organism>
<keyword evidence="3" id="KW-1185">Reference proteome</keyword>
<gene>
    <name evidence="2" type="ORF">FPZ11_18895</name>
</gene>
<dbReference type="Proteomes" id="UP000320216">
    <property type="component" value="Chromosome"/>
</dbReference>